<dbReference type="InterPro" id="IPR050818">
    <property type="entry name" value="KCNH_animal-type"/>
</dbReference>
<dbReference type="Proteomes" id="UP001568358">
    <property type="component" value="Unassembled WGS sequence"/>
</dbReference>
<dbReference type="RefSeq" id="WP_020000415.1">
    <property type="nucleotide sequence ID" value="NZ_CP192217.1"/>
</dbReference>
<name>A0A8G2C9G3_9BACT</name>
<evidence type="ECO:0000313" key="3">
    <source>
        <dbReference type="EMBL" id="SHJ09184.1"/>
    </source>
</evidence>
<dbReference type="GO" id="GO:0005886">
    <property type="term" value="C:plasma membrane"/>
    <property type="evidence" value="ECO:0007669"/>
    <property type="project" value="TreeGrafter"/>
</dbReference>
<dbReference type="EMBL" id="FQZR01000003">
    <property type="protein sequence ID" value="SHJ09184.1"/>
    <property type="molecule type" value="Genomic_DNA"/>
</dbReference>
<dbReference type="PROSITE" id="PS50042">
    <property type="entry name" value="CNMP_BINDING_3"/>
    <property type="match status" value="1"/>
</dbReference>
<dbReference type="GO" id="GO:0042391">
    <property type="term" value="P:regulation of membrane potential"/>
    <property type="evidence" value="ECO:0007669"/>
    <property type="project" value="TreeGrafter"/>
</dbReference>
<evidence type="ECO:0000259" key="1">
    <source>
        <dbReference type="PROSITE" id="PS50042"/>
    </source>
</evidence>
<protein>
    <submittedName>
        <fullName evidence="3">Cyclic nucleotide-binding domain-containing protein</fullName>
    </submittedName>
</protein>
<reference evidence="3 4" key="1">
    <citation type="submission" date="2016-11" db="EMBL/GenBank/DDBJ databases">
        <authorList>
            <person name="Varghese N."/>
            <person name="Submissions S."/>
        </authorList>
    </citation>
    <scope>NUCLEOTIDE SEQUENCE [LARGE SCALE GENOMIC DNA]</scope>
    <source>
        <strain evidence="3 4">DSM 17919</strain>
    </source>
</reference>
<evidence type="ECO:0000313" key="5">
    <source>
        <dbReference type="Proteomes" id="UP001568358"/>
    </source>
</evidence>
<dbReference type="InterPro" id="IPR018490">
    <property type="entry name" value="cNMP-bd_dom_sf"/>
</dbReference>
<dbReference type="Proteomes" id="UP000184001">
    <property type="component" value="Unassembled WGS sequence"/>
</dbReference>
<evidence type="ECO:0000313" key="4">
    <source>
        <dbReference type="Proteomes" id="UP000184001"/>
    </source>
</evidence>
<accession>A0A8G2C9G3</accession>
<dbReference type="EMBL" id="JBFSOO010000005">
    <property type="protein sequence ID" value="MEZ6853593.1"/>
    <property type="molecule type" value="Genomic_DNA"/>
</dbReference>
<dbReference type="SMART" id="SM00100">
    <property type="entry name" value="cNMP"/>
    <property type="match status" value="1"/>
</dbReference>
<dbReference type="Pfam" id="PF00027">
    <property type="entry name" value="cNMP_binding"/>
    <property type="match status" value="1"/>
</dbReference>
<dbReference type="Gene3D" id="2.60.120.10">
    <property type="entry name" value="Jelly Rolls"/>
    <property type="match status" value="1"/>
</dbReference>
<dbReference type="InterPro" id="IPR014710">
    <property type="entry name" value="RmlC-like_jellyroll"/>
</dbReference>
<reference evidence="2 5" key="2">
    <citation type="submission" date="2024-07" db="EMBL/GenBank/DDBJ databases">
        <title>Active virus-host system and metabolic interactions in a Lokiarchaeon culture.</title>
        <authorList>
            <person name="Ponce Toledo R.I."/>
            <person name="Rodrigues Oliveira T."/>
            <person name="Schleper C."/>
        </authorList>
    </citation>
    <scope>NUCLEOTIDE SEQUENCE [LARGE SCALE GENOMIC DNA]</scope>
    <source>
        <strain evidence="2 5">B35</strain>
    </source>
</reference>
<dbReference type="PANTHER" id="PTHR10217">
    <property type="entry name" value="VOLTAGE AND LIGAND GATED POTASSIUM CHANNEL"/>
    <property type="match status" value="1"/>
</dbReference>
<organism evidence="3 4">
    <name type="scientific">Halodesulfovibrio aestuarii</name>
    <dbReference type="NCBI Taxonomy" id="126333"/>
    <lineage>
        <taxon>Bacteria</taxon>
        <taxon>Pseudomonadati</taxon>
        <taxon>Thermodesulfobacteriota</taxon>
        <taxon>Desulfovibrionia</taxon>
        <taxon>Desulfovibrionales</taxon>
        <taxon>Desulfovibrionaceae</taxon>
        <taxon>Halodesulfovibrio</taxon>
    </lineage>
</organism>
<keyword evidence="5" id="KW-1185">Reference proteome</keyword>
<dbReference type="SUPFAM" id="SSF51206">
    <property type="entry name" value="cAMP-binding domain-like"/>
    <property type="match status" value="1"/>
</dbReference>
<gene>
    <name evidence="2" type="ORF">AB2Z07_08630</name>
    <name evidence="3" type="ORF">SAMN05660830_01620</name>
</gene>
<feature type="domain" description="Cyclic nucleotide-binding" evidence="1">
    <location>
        <begin position="24"/>
        <end position="119"/>
    </location>
</feature>
<dbReference type="AlphaFoldDB" id="A0A8G2C9G3"/>
<dbReference type="InterPro" id="IPR000595">
    <property type="entry name" value="cNMP-bd_dom"/>
</dbReference>
<proteinExistence type="predicted"/>
<comment type="caution">
    <text evidence="3">The sequence shown here is derived from an EMBL/GenBank/DDBJ whole genome shotgun (WGS) entry which is preliminary data.</text>
</comment>
<dbReference type="GO" id="GO:0005249">
    <property type="term" value="F:voltage-gated potassium channel activity"/>
    <property type="evidence" value="ECO:0007669"/>
    <property type="project" value="TreeGrafter"/>
</dbReference>
<sequence length="170" mass="19082">METSQKPPSCEYDQNLDLLLKAEIFSKVPLERLRSYALLVKRMHYQVGEHVFHQGDIDNKAYLLIEGSLSVKHSYVDKSSTHGTITQGRIFGTLALLADTERLFSVQAITAAMCLILPRPKGLSELDKDPESAKTFLKIITDRITHWEKNCLVEAASIESCPCKYGVSLI</sequence>
<evidence type="ECO:0000313" key="2">
    <source>
        <dbReference type="EMBL" id="MEZ6853593.1"/>
    </source>
</evidence>
<dbReference type="CDD" id="cd00038">
    <property type="entry name" value="CAP_ED"/>
    <property type="match status" value="1"/>
</dbReference>
<dbReference type="PANTHER" id="PTHR10217:SF435">
    <property type="entry name" value="POTASSIUM VOLTAGE-GATED CHANNEL PROTEIN EAG"/>
    <property type="match status" value="1"/>
</dbReference>